<evidence type="ECO:0000313" key="2">
    <source>
        <dbReference type="Proteomes" id="UP001500027"/>
    </source>
</evidence>
<evidence type="ECO:0000313" key="1">
    <source>
        <dbReference type="EMBL" id="GAA4268501.1"/>
    </source>
</evidence>
<organism evidence="1 2">
    <name type="scientific">Hyunsoonleella aestuarii</name>
    <dbReference type="NCBI Taxonomy" id="912802"/>
    <lineage>
        <taxon>Bacteria</taxon>
        <taxon>Pseudomonadati</taxon>
        <taxon>Bacteroidota</taxon>
        <taxon>Flavobacteriia</taxon>
        <taxon>Flavobacteriales</taxon>
        <taxon>Flavobacteriaceae</taxon>
    </lineage>
</organism>
<keyword evidence="1" id="KW-0378">Hydrolase</keyword>
<dbReference type="RefSeq" id="WP_139001541.1">
    <property type="nucleotide sequence ID" value="NZ_VAWB01000001.1"/>
</dbReference>
<dbReference type="EMBL" id="BAABAV010000001">
    <property type="protein sequence ID" value="GAA4268501.1"/>
    <property type="molecule type" value="Genomic_DNA"/>
</dbReference>
<dbReference type="InterPro" id="IPR050583">
    <property type="entry name" value="Mycobacterial_A85_antigen"/>
</dbReference>
<dbReference type="InterPro" id="IPR029058">
    <property type="entry name" value="AB_hydrolase_fold"/>
</dbReference>
<dbReference type="Proteomes" id="UP001500027">
    <property type="component" value="Unassembled WGS sequence"/>
</dbReference>
<keyword evidence="2" id="KW-1185">Reference proteome</keyword>
<reference evidence="2" key="1">
    <citation type="journal article" date="2019" name="Int. J. Syst. Evol. Microbiol.">
        <title>The Global Catalogue of Microorganisms (GCM) 10K type strain sequencing project: providing services to taxonomists for standard genome sequencing and annotation.</title>
        <authorList>
            <consortium name="The Broad Institute Genomics Platform"/>
            <consortium name="The Broad Institute Genome Sequencing Center for Infectious Disease"/>
            <person name="Wu L."/>
            <person name="Ma J."/>
        </authorList>
    </citation>
    <scope>NUCLEOTIDE SEQUENCE [LARGE SCALE GENOMIC DNA]</scope>
    <source>
        <strain evidence="2">JCM 17452</strain>
    </source>
</reference>
<dbReference type="Gene3D" id="3.40.50.1820">
    <property type="entry name" value="alpha/beta hydrolase"/>
    <property type="match status" value="1"/>
</dbReference>
<dbReference type="SUPFAM" id="SSF53474">
    <property type="entry name" value="alpha/beta-Hydrolases"/>
    <property type="match status" value="1"/>
</dbReference>
<protein>
    <submittedName>
        <fullName evidence="1">Alpha/beta hydrolase-fold protein</fullName>
    </submittedName>
</protein>
<sequence>MRIPLLIISFLILFGCNSNKTKEGMASKILERSLFSNHLKDSINYSIYLPEKFQNNKNNYILYLLHGHGGSNDDWFNKKEGNIKHILDSLIRTKTIKPTIAVSLNAKNSWYVNSTTPMELIYINEFIPYIESEYGVSANWGTRILAGNSAGGFGALNFGLKYPNLFKSVVLLSPAAYFPSPPEISSSRKIDVFKFKGVFNDSIWKSYSYRNLIDSSKFVEDYPKFYTSTGDDDAYGIFNVITKLRSFFTKNNIQNETLVINGGHDWKVWRACFTNDLIRIYND</sequence>
<dbReference type="PROSITE" id="PS51257">
    <property type="entry name" value="PROKAR_LIPOPROTEIN"/>
    <property type="match status" value="1"/>
</dbReference>
<dbReference type="GO" id="GO:0016787">
    <property type="term" value="F:hydrolase activity"/>
    <property type="evidence" value="ECO:0007669"/>
    <property type="project" value="UniProtKB-KW"/>
</dbReference>
<proteinExistence type="predicted"/>
<dbReference type="Pfam" id="PF00756">
    <property type="entry name" value="Esterase"/>
    <property type="match status" value="1"/>
</dbReference>
<gene>
    <name evidence="1" type="ORF">GCM10022257_06020</name>
</gene>
<accession>A0ABP8E8B6</accession>
<dbReference type="PANTHER" id="PTHR48098">
    <property type="entry name" value="ENTEROCHELIN ESTERASE-RELATED"/>
    <property type="match status" value="1"/>
</dbReference>
<comment type="caution">
    <text evidence="1">The sequence shown here is derived from an EMBL/GenBank/DDBJ whole genome shotgun (WGS) entry which is preliminary data.</text>
</comment>
<dbReference type="InterPro" id="IPR000801">
    <property type="entry name" value="Esterase-like"/>
</dbReference>
<name>A0ABP8E8B6_9FLAO</name>
<dbReference type="PANTHER" id="PTHR48098:SF1">
    <property type="entry name" value="DIACYLGLYCEROL ACYLTRANSFERASE_MYCOLYLTRANSFERASE AG85A"/>
    <property type="match status" value="1"/>
</dbReference>